<dbReference type="GO" id="GO:0016020">
    <property type="term" value="C:membrane"/>
    <property type="evidence" value="ECO:0007669"/>
    <property type="project" value="UniProtKB-SubCell"/>
</dbReference>
<evidence type="ECO:0000256" key="1">
    <source>
        <dbReference type="ARBA" id="ARBA00000677"/>
    </source>
</evidence>
<evidence type="ECO:0000259" key="10">
    <source>
        <dbReference type="Pfam" id="PF10502"/>
    </source>
</evidence>
<comment type="subcellular location">
    <subcellularLocation>
        <location evidence="9">Membrane</location>
        <topology evidence="9">Single-pass type II membrane protein</topology>
    </subcellularLocation>
</comment>
<comment type="similarity">
    <text evidence="2 9">Belongs to the peptidase S26 family.</text>
</comment>
<reference evidence="11 12" key="1">
    <citation type="journal article" date="2018" name="Nat. Biotechnol.">
        <title>A standardized bacterial taxonomy based on genome phylogeny substantially revises the tree of life.</title>
        <authorList>
            <person name="Parks D.H."/>
            <person name="Chuvochina M."/>
            <person name="Waite D.W."/>
            <person name="Rinke C."/>
            <person name="Skarshewski A."/>
            <person name="Chaumeil P.A."/>
            <person name="Hugenholtz P."/>
        </authorList>
    </citation>
    <scope>NUCLEOTIDE SEQUENCE [LARGE SCALE GENOMIC DNA]</scope>
    <source>
        <strain evidence="11">UBA10707</strain>
    </source>
</reference>
<comment type="catalytic activity">
    <reaction evidence="1 8">
        <text>Cleavage of hydrophobic, N-terminal signal or leader sequences from secreted and periplasmic proteins.</text>
        <dbReference type="EC" id="3.4.21.89"/>
    </reaction>
</comment>
<dbReference type="PRINTS" id="PR00727">
    <property type="entry name" value="LEADERPTASE"/>
</dbReference>
<keyword evidence="8" id="KW-0812">Transmembrane</keyword>
<dbReference type="GO" id="GO:0004252">
    <property type="term" value="F:serine-type endopeptidase activity"/>
    <property type="evidence" value="ECO:0007669"/>
    <property type="project" value="InterPro"/>
</dbReference>
<sequence length="268" mass="30748">MNFALILFVLLVITGLVKLLDVLVFRKRRVAEYGQDEQAHRPWWIEYSLSFFPVILFVFVLRSFLFEPFRIPSGSMLPTLQNGDMILVNKFTYGIRLPIIDQKIMSINTPQRGDVMVFRYPVNPDMDFIKRVVGVPGDEVVYQNKRLSINGQTVPITRIGPYVNPSQQSGTPDALEEKLGEHEHAILNMPGMGALLGMTKFPGRENCEYKGTDFRCKVPEGQYFVMGDNRDNSEDSRYWGFVPDRNIVGKAFFIWMNFGDLSRIGSFK</sequence>
<organism evidence="11 12">
    <name type="scientific">Advenella kashmirensis</name>
    <dbReference type="NCBI Taxonomy" id="310575"/>
    <lineage>
        <taxon>Bacteria</taxon>
        <taxon>Pseudomonadati</taxon>
        <taxon>Pseudomonadota</taxon>
        <taxon>Betaproteobacteria</taxon>
        <taxon>Burkholderiales</taxon>
        <taxon>Alcaligenaceae</taxon>
    </lineage>
</organism>
<dbReference type="InterPro" id="IPR000223">
    <property type="entry name" value="Pept_S26A_signal_pept_1"/>
</dbReference>
<keyword evidence="8" id="KW-0472">Membrane</keyword>
<feature type="domain" description="Peptidase S26" evidence="10">
    <location>
        <begin position="44"/>
        <end position="256"/>
    </location>
</feature>
<accession>A0A356LIB8</accession>
<keyword evidence="5 8" id="KW-0645">Protease</keyword>
<dbReference type="InterPro" id="IPR036286">
    <property type="entry name" value="LexA/Signal_pep-like_sf"/>
</dbReference>
<evidence type="ECO:0000313" key="12">
    <source>
        <dbReference type="Proteomes" id="UP000264036"/>
    </source>
</evidence>
<dbReference type="PROSITE" id="PS00760">
    <property type="entry name" value="SPASE_I_2"/>
    <property type="match status" value="1"/>
</dbReference>
<gene>
    <name evidence="11" type="primary">lepB</name>
    <name evidence="11" type="ORF">DD666_14365</name>
</gene>
<dbReference type="GO" id="GO:0006465">
    <property type="term" value="P:signal peptide processing"/>
    <property type="evidence" value="ECO:0007669"/>
    <property type="project" value="InterPro"/>
</dbReference>
<dbReference type="InterPro" id="IPR019757">
    <property type="entry name" value="Pept_S26A_signal_pept_1_Lys-AS"/>
</dbReference>
<evidence type="ECO:0000256" key="3">
    <source>
        <dbReference type="ARBA" id="ARBA00013208"/>
    </source>
</evidence>
<dbReference type="AlphaFoldDB" id="A0A356LIB8"/>
<protein>
    <recommendedName>
        <fullName evidence="4 8">Signal peptidase I</fullName>
        <ecNumber evidence="3 8">3.4.21.89</ecNumber>
    </recommendedName>
</protein>
<evidence type="ECO:0000256" key="4">
    <source>
        <dbReference type="ARBA" id="ARBA00019232"/>
    </source>
</evidence>
<dbReference type="EC" id="3.4.21.89" evidence="3 8"/>
<keyword evidence="8" id="KW-1133">Transmembrane helix</keyword>
<evidence type="ECO:0000256" key="6">
    <source>
        <dbReference type="ARBA" id="ARBA00022801"/>
    </source>
</evidence>
<dbReference type="CDD" id="cd06530">
    <property type="entry name" value="S26_SPase_I"/>
    <property type="match status" value="1"/>
</dbReference>
<dbReference type="Proteomes" id="UP000264036">
    <property type="component" value="Unassembled WGS sequence"/>
</dbReference>
<keyword evidence="6 8" id="KW-0378">Hydrolase</keyword>
<name>A0A356LIB8_9BURK</name>
<dbReference type="PANTHER" id="PTHR43390:SF1">
    <property type="entry name" value="CHLOROPLAST PROCESSING PEPTIDASE"/>
    <property type="match status" value="1"/>
</dbReference>
<evidence type="ECO:0000256" key="8">
    <source>
        <dbReference type="RuleBase" id="RU003993"/>
    </source>
</evidence>
<dbReference type="PROSITE" id="PS00501">
    <property type="entry name" value="SPASE_I_1"/>
    <property type="match status" value="1"/>
</dbReference>
<dbReference type="InterPro" id="IPR019533">
    <property type="entry name" value="Peptidase_S26"/>
</dbReference>
<dbReference type="EMBL" id="DOEK01000029">
    <property type="protein sequence ID" value="HBP30589.1"/>
    <property type="molecule type" value="Genomic_DNA"/>
</dbReference>
<comment type="caution">
    <text evidence="11">The sequence shown here is derived from an EMBL/GenBank/DDBJ whole genome shotgun (WGS) entry which is preliminary data.</text>
</comment>
<evidence type="ECO:0000256" key="9">
    <source>
        <dbReference type="RuleBase" id="RU362042"/>
    </source>
</evidence>
<feature type="active site" evidence="7">
    <location>
        <position position="130"/>
    </location>
</feature>
<evidence type="ECO:0000256" key="2">
    <source>
        <dbReference type="ARBA" id="ARBA00009370"/>
    </source>
</evidence>
<dbReference type="PROSITE" id="PS00761">
    <property type="entry name" value="SPASE_I_3"/>
    <property type="match status" value="1"/>
</dbReference>
<dbReference type="SUPFAM" id="SSF51306">
    <property type="entry name" value="LexA/Signal peptidase"/>
    <property type="match status" value="1"/>
</dbReference>
<evidence type="ECO:0000256" key="5">
    <source>
        <dbReference type="ARBA" id="ARBA00022670"/>
    </source>
</evidence>
<feature type="transmembrane region" description="Helical" evidence="8">
    <location>
        <begin position="43"/>
        <end position="65"/>
    </location>
</feature>
<dbReference type="NCBIfam" id="TIGR02227">
    <property type="entry name" value="sigpep_I_bact"/>
    <property type="match status" value="1"/>
</dbReference>
<dbReference type="GO" id="GO:0009003">
    <property type="term" value="F:signal peptidase activity"/>
    <property type="evidence" value="ECO:0007669"/>
    <property type="project" value="UniProtKB-EC"/>
</dbReference>
<dbReference type="InterPro" id="IPR019756">
    <property type="entry name" value="Pept_S26A_signal_pept_1_Ser-AS"/>
</dbReference>
<dbReference type="Pfam" id="PF10502">
    <property type="entry name" value="Peptidase_S26"/>
    <property type="match status" value="1"/>
</dbReference>
<dbReference type="PANTHER" id="PTHR43390">
    <property type="entry name" value="SIGNAL PEPTIDASE I"/>
    <property type="match status" value="1"/>
</dbReference>
<proteinExistence type="inferred from homology"/>
<dbReference type="Gene3D" id="2.10.109.10">
    <property type="entry name" value="Umud Fragment, subunit A"/>
    <property type="match status" value="1"/>
</dbReference>
<evidence type="ECO:0000256" key="7">
    <source>
        <dbReference type="PIRSR" id="PIRSR600223-1"/>
    </source>
</evidence>
<evidence type="ECO:0000313" key="11">
    <source>
        <dbReference type="EMBL" id="HBP30589.1"/>
    </source>
</evidence>
<dbReference type="InterPro" id="IPR019758">
    <property type="entry name" value="Pept_S26A_signal_pept_1_CS"/>
</dbReference>
<feature type="active site" evidence="7">
    <location>
        <position position="75"/>
    </location>
</feature>